<evidence type="ECO:0000256" key="6">
    <source>
        <dbReference type="ARBA" id="ARBA00023242"/>
    </source>
</evidence>
<evidence type="ECO:0000256" key="7">
    <source>
        <dbReference type="ARBA" id="ARBA00023306"/>
    </source>
</evidence>
<sequence>MMVTTRKKRSTTVSDAFNDDSTGKRAKRSGTSTKTTQAESVTIECDTTPMTSNDLHMHSRKLSEIRNWLSKPAPRGILSLIGPPGSGKSTAVRVLSHELKILTSEWLECDHEIEDDSFADFLHCRPSTRTGILLVRHLPQSTYNDLPKFHELLRSIPSSSSIIFCLPSTQSSWHLNPTRLFTPMICLDLGISQITTNPFATTFLTKAMKRVAGNNSDCRDAELTEIAKIADGDLRKALIILNLRLRFGKGNAYDKADSPISLFHAVGRIVYAKRAEKTSSSWKEAERLLNNERMRRPQPDFDVNLLVEESPYDSQKLISFVFEHSPRFTPMSSLHKVFDAISLSDSTLHVWNRRDVFDQYALQTVVRNSLFYNYQENAGESRCKYAFTNPLSDQLVKEMRKLVPENEVSMCWRKEYYTETVPMMSRMGILPPSMEYFSHNLGSFIWLKGLDQWKAQGSHQIVKTRVVEEEGHVEFDIVDTDDSDTDSF</sequence>
<dbReference type="Proteomes" id="UP000005239">
    <property type="component" value="Unassembled WGS sequence"/>
</dbReference>
<keyword evidence="4" id="KW-0227">DNA damage</keyword>
<dbReference type="InterPro" id="IPR027417">
    <property type="entry name" value="P-loop_NTPase"/>
</dbReference>
<reference evidence="10" key="1">
    <citation type="journal article" date="2008" name="Nat. Genet.">
        <title>The Pristionchus pacificus genome provides a unique perspective on nematode lifestyle and parasitism.</title>
        <authorList>
            <person name="Dieterich C."/>
            <person name="Clifton S.W."/>
            <person name="Schuster L.N."/>
            <person name="Chinwalla A."/>
            <person name="Delehaunty K."/>
            <person name="Dinkelacker I."/>
            <person name="Fulton L."/>
            <person name="Fulton R."/>
            <person name="Godfrey J."/>
            <person name="Minx P."/>
            <person name="Mitreva M."/>
            <person name="Roeseler W."/>
            <person name="Tian H."/>
            <person name="Witte H."/>
            <person name="Yang S.P."/>
            <person name="Wilson R.K."/>
            <person name="Sommer R.J."/>
        </authorList>
    </citation>
    <scope>NUCLEOTIDE SEQUENCE [LARGE SCALE GENOMIC DNA]</scope>
    <source>
        <strain evidence="10">PS312</strain>
    </source>
</reference>
<dbReference type="GO" id="GO:0006281">
    <property type="term" value="P:DNA repair"/>
    <property type="evidence" value="ECO:0007669"/>
    <property type="project" value="InterPro"/>
</dbReference>
<evidence type="ECO:0000313" key="9">
    <source>
        <dbReference type="EnsemblMetazoa" id="PPA46895.1"/>
    </source>
</evidence>
<keyword evidence="5" id="KW-0067">ATP-binding</keyword>
<keyword evidence="6" id="KW-0539">Nucleus</keyword>
<dbReference type="InterPro" id="IPR004582">
    <property type="entry name" value="Checkpoint_prot_Rad17_Rad24"/>
</dbReference>
<name>A0A8R1V2R2_PRIPA</name>
<dbReference type="Gene3D" id="3.40.50.300">
    <property type="entry name" value="P-loop containing nucleotide triphosphate hydrolases"/>
    <property type="match status" value="1"/>
</dbReference>
<comment type="subcellular location">
    <subcellularLocation>
        <location evidence="1">Nucleus</location>
    </subcellularLocation>
</comment>
<evidence type="ECO:0000256" key="1">
    <source>
        <dbReference type="ARBA" id="ARBA00004123"/>
    </source>
</evidence>
<gene>
    <name evidence="9" type="primary">WBGene00304674</name>
</gene>
<dbReference type="EnsemblMetazoa" id="PPA46895.1">
    <property type="protein sequence ID" value="PPA46895.1"/>
    <property type="gene ID" value="WBGene00304674"/>
</dbReference>
<feature type="region of interest" description="Disordered" evidence="8">
    <location>
        <begin position="1"/>
        <end position="39"/>
    </location>
</feature>
<dbReference type="SUPFAM" id="SSF52540">
    <property type="entry name" value="P-loop containing nucleoside triphosphate hydrolases"/>
    <property type="match status" value="1"/>
</dbReference>
<dbReference type="PANTHER" id="PTHR12172">
    <property type="entry name" value="CELL CYCLE CHECKPOINT PROTEIN RAD17"/>
    <property type="match status" value="1"/>
</dbReference>
<accession>A0A8R1V2R2</accession>
<proteinExistence type="inferred from homology"/>
<dbReference type="GO" id="GO:0005524">
    <property type="term" value="F:ATP binding"/>
    <property type="evidence" value="ECO:0007669"/>
    <property type="project" value="UniProtKB-KW"/>
</dbReference>
<reference evidence="9" key="2">
    <citation type="submission" date="2022-06" db="UniProtKB">
        <authorList>
            <consortium name="EnsemblMetazoa"/>
        </authorList>
    </citation>
    <scope>IDENTIFICATION</scope>
    <source>
        <strain evidence="9">PS312</strain>
    </source>
</reference>
<dbReference type="PANTHER" id="PTHR12172:SF0">
    <property type="entry name" value="CELL CYCLE CHECKPOINT PROTEIN RAD17"/>
    <property type="match status" value="1"/>
</dbReference>
<evidence type="ECO:0000256" key="8">
    <source>
        <dbReference type="SAM" id="MobiDB-lite"/>
    </source>
</evidence>
<dbReference type="GO" id="GO:0005634">
    <property type="term" value="C:nucleus"/>
    <property type="evidence" value="ECO:0007669"/>
    <property type="project" value="UniProtKB-SubCell"/>
</dbReference>
<organism evidence="9 10">
    <name type="scientific">Pristionchus pacificus</name>
    <name type="common">Parasitic nematode worm</name>
    <dbReference type="NCBI Taxonomy" id="54126"/>
    <lineage>
        <taxon>Eukaryota</taxon>
        <taxon>Metazoa</taxon>
        <taxon>Ecdysozoa</taxon>
        <taxon>Nematoda</taxon>
        <taxon>Chromadorea</taxon>
        <taxon>Rhabditida</taxon>
        <taxon>Rhabditina</taxon>
        <taxon>Diplogasteromorpha</taxon>
        <taxon>Diplogasteroidea</taxon>
        <taxon>Neodiplogasteridae</taxon>
        <taxon>Pristionchus</taxon>
    </lineage>
</organism>
<evidence type="ECO:0000256" key="5">
    <source>
        <dbReference type="ARBA" id="ARBA00022840"/>
    </source>
</evidence>
<feature type="compositionally biased region" description="Basic residues" evidence="8">
    <location>
        <begin position="1"/>
        <end position="10"/>
    </location>
</feature>
<keyword evidence="3" id="KW-0547">Nucleotide-binding</keyword>
<evidence type="ECO:0000256" key="2">
    <source>
        <dbReference type="ARBA" id="ARBA00006168"/>
    </source>
</evidence>
<protein>
    <recommendedName>
        <fullName evidence="11">Cell cycle checkpoint protein RAD17</fullName>
    </recommendedName>
</protein>
<evidence type="ECO:0000256" key="4">
    <source>
        <dbReference type="ARBA" id="ARBA00022763"/>
    </source>
</evidence>
<keyword evidence="10" id="KW-1185">Reference proteome</keyword>
<dbReference type="AlphaFoldDB" id="A0A8R1V2R2"/>
<evidence type="ECO:0000256" key="3">
    <source>
        <dbReference type="ARBA" id="ARBA00022741"/>
    </source>
</evidence>
<feature type="compositionally biased region" description="Polar residues" evidence="8">
    <location>
        <begin position="29"/>
        <end position="39"/>
    </location>
</feature>
<comment type="similarity">
    <text evidence="2">Belongs to the rad17/RAD24 family.</text>
</comment>
<dbReference type="Pfam" id="PF03215">
    <property type="entry name" value="Rad17"/>
    <property type="match status" value="1"/>
</dbReference>
<dbReference type="OrthoDB" id="10265971at2759"/>
<evidence type="ECO:0000313" key="10">
    <source>
        <dbReference type="Proteomes" id="UP000005239"/>
    </source>
</evidence>
<keyword evidence="7" id="KW-0131">Cell cycle</keyword>
<evidence type="ECO:0008006" key="11">
    <source>
        <dbReference type="Google" id="ProtNLM"/>
    </source>
</evidence>